<protein>
    <recommendedName>
        <fullName evidence="3">DUF4219 domain-containing protein</fullName>
    </recommendedName>
</protein>
<dbReference type="RefSeq" id="XP_062704066.1">
    <property type="nucleotide sequence ID" value="XM_062848082.1"/>
</dbReference>
<reference evidence="1" key="2">
    <citation type="submission" date="2025-05" db="UniProtKB">
        <authorList>
            <consortium name="EnsemblMetazoa"/>
        </authorList>
    </citation>
    <scope>IDENTIFICATION</scope>
    <source>
        <strain evidence="1">Foshan</strain>
    </source>
</reference>
<evidence type="ECO:0000313" key="2">
    <source>
        <dbReference type="Proteomes" id="UP000069940"/>
    </source>
</evidence>
<accession>A0ABM1ZKH4</accession>
<dbReference type="Pfam" id="PF14223">
    <property type="entry name" value="Retrotran_gag_2"/>
    <property type="match status" value="1"/>
</dbReference>
<organism evidence="1 2">
    <name type="scientific">Aedes albopictus</name>
    <name type="common">Asian tiger mosquito</name>
    <name type="synonym">Stegomyia albopicta</name>
    <dbReference type="NCBI Taxonomy" id="7160"/>
    <lineage>
        <taxon>Eukaryota</taxon>
        <taxon>Metazoa</taxon>
        <taxon>Ecdysozoa</taxon>
        <taxon>Arthropoda</taxon>
        <taxon>Hexapoda</taxon>
        <taxon>Insecta</taxon>
        <taxon>Pterygota</taxon>
        <taxon>Neoptera</taxon>
        <taxon>Endopterygota</taxon>
        <taxon>Diptera</taxon>
        <taxon>Nematocera</taxon>
        <taxon>Culicoidea</taxon>
        <taxon>Culicidae</taxon>
        <taxon>Culicinae</taxon>
        <taxon>Aedini</taxon>
        <taxon>Aedes</taxon>
        <taxon>Stegomyia</taxon>
    </lineage>
</organism>
<dbReference type="PANTHER" id="PTHR35317">
    <property type="entry name" value="OS04G0629600 PROTEIN"/>
    <property type="match status" value="1"/>
</dbReference>
<dbReference type="GeneID" id="134286469"/>
<proteinExistence type="predicted"/>
<evidence type="ECO:0008006" key="3">
    <source>
        <dbReference type="Google" id="ProtNLM"/>
    </source>
</evidence>
<sequence length="168" mass="19085">MEKIGIAKLTNDNYDSWKLEVEFLLVREGLWKYVSPGVKPQLDATGSNAAAVAAWDEGDQRARATIGLLLTRSQHGHIRNTNSAKEVWDNLEKQHQKKTLTTKVQLLKRICDMEYHDGDNIEEHLMEFEDLFEKLANAGTKLDENLQVVLVFRSLPSSFDALTTTLEN</sequence>
<reference evidence="2" key="1">
    <citation type="journal article" date="2015" name="Proc. Natl. Acad. Sci. U.S.A.">
        <title>Genome sequence of the Asian Tiger mosquito, Aedes albopictus, reveals insights into its biology, genetics, and evolution.</title>
        <authorList>
            <person name="Chen X.G."/>
            <person name="Jiang X."/>
            <person name="Gu J."/>
            <person name="Xu M."/>
            <person name="Wu Y."/>
            <person name="Deng Y."/>
            <person name="Zhang C."/>
            <person name="Bonizzoni M."/>
            <person name="Dermauw W."/>
            <person name="Vontas J."/>
            <person name="Armbruster P."/>
            <person name="Huang X."/>
            <person name="Yang Y."/>
            <person name="Zhang H."/>
            <person name="He W."/>
            <person name="Peng H."/>
            <person name="Liu Y."/>
            <person name="Wu K."/>
            <person name="Chen J."/>
            <person name="Lirakis M."/>
            <person name="Topalis P."/>
            <person name="Van Leeuwen T."/>
            <person name="Hall A.B."/>
            <person name="Jiang X."/>
            <person name="Thorpe C."/>
            <person name="Mueller R.L."/>
            <person name="Sun C."/>
            <person name="Waterhouse R.M."/>
            <person name="Yan G."/>
            <person name="Tu Z.J."/>
            <person name="Fang X."/>
            <person name="James A.A."/>
        </authorList>
    </citation>
    <scope>NUCLEOTIDE SEQUENCE [LARGE SCALE GENOMIC DNA]</scope>
    <source>
        <strain evidence="2">Foshan</strain>
    </source>
</reference>
<name>A0ABM1ZKH4_AEDAL</name>
<dbReference type="Proteomes" id="UP000069940">
    <property type="component" value="Unassembled WGS sequence"/>
</dbReference>
<evidence type="ECO:0000313" key="1">
    <source>
        <dbReference type="EnsemblMetazoa" id="AALFPA23_019359.P28475"/>
    </source>
</evidence>
<dbReference type="EnsemblMetazoa" id="AALFPA23_019359.R28475">
    <property type="protein sequence ID" value="AALFPA23_019359.P28475"/>
    <property type="gene ID" value="AALFPA23_019359"/>
</dbReference>
<dbReference type="PANTHER" id="PTHR35317:SF29">
    <property type="entry name" value="CCHC-TYPE DOMAIN-CONTAINING PROTEIN"/>
    <property type="match status" value="1"/>
</dbReference>
<keyword evidence="2" id="KW-1185">Reference proteome</keyword>